<dbReference type="AlphaFoldDB" id="A0A7M7JRB1"/>
<protein>
    <recommendedName>
        <fullName evidence="1">ELMO domain-containing protein</fullName>
    </recommendedName>
</protein>
<dbReference type="PANTHER" id="PTHR12771:SF2">
    <property type="entry name" value="ELMO DOMAIN-CONTAINING PROTEIN 3"/>
    <property type="match status" value="1"/>
</dbReference>
<dbReference type="Pfam" id="PF04727">
    <property type="entry name" value="ELMO_CED12"/>
    <property type="match status" value="1"/>
</dbReference>
<evidence type="ECO:0000259" key="1">
    <source>
        <dbReference type="PROSITE" id="PS51335"/>
    </source>
</evidence>
<dbReference type="KEGG" id="vde:111247584"/>
<organism evidence="2 3">
    <name type="scientific">Varroa destructor</name>
    <name type="common">Honeybee mite</name>
    <dbReference type="NCBI Taxonomy" id="109461"/>
    <lineage>
        <taxon>Eukaryota</taxon>
        <taxon>Metazoa</taxon>
        <taxon>Ecdysozoa</taxon>
        <taxon>Arthropoda</taxon>
        <taxon>Chelicerata</taxon>
        <taxon>Arachnida</taxon>
        <taxon>Acari</taxon>
        <taxon>Parasitiformes</taxon>
        <taxon>Mesostigmata</taxon>
        <taxon>Gamasina</taxon>
        <taxon>Dermanyssoidea</taxon>
        <taxon>Varroidae</taxon>
        <taxon>Varroa</taxon>
    </lineage>
</organism>
<proteinExistence type="predicted"/>
<evidence type="ECO:0000313" key="2">
    <source>
        <dbReference type="EnsemblMetazoa" id="XP_022654423"/>
    </source>
</evidence>
<feature type="domain" description="ELMO" evidence="1">
    <location>
        <begin position="145"/>
        <end position="299"/>
    </location>
</feature>
<dbReference type="InterPro" id="IPR006816">
    <property type="entry name" value="ELMO_dom"/>
</dbReference>
<dbReference type="RefSeq" id="XP_022654423.1">
    <property type="nucleotide sequence ID" value="XM_022798688.1"/>
</dbReference>
<accession>A0A7M7JRB1</accession>
<reference evidence="2" key="1">
    <citation type="submission" date="2021-01" db="UniProtKB">
        <authorList>
            <consortium name="EnsemblMetazoa"/>
        </authorList>
    </citation>
    <scope>IDENTIFICATION</scope>
</reference>
<name>A0A7M7JRB1_VARDE</name>
<dbReference type="PROSITE" id="PS51335">
    <property type="entry name" value="ELMO"/>
    <property type="match status" value="1"/>
</dbReference>
<keyword evidence="3" id="KW-1185">Reference proteome</keyword>
<dbReference type="OrthoDB" id="67155at2759"/>
<sequence length="328" mass="37100">MMVAVISMETLMEETEEELAAEQFVPSSQSPGDADGYEARLAAALEEWESVGVKEIEISTYEDRSPLSIVHCSRILTYEEAADIIIDAVNISDYRHSIRSTVQRKGLKKLWHKLFGPPKIAVTLIEERDLMFALALVPFNTECQSHGQMVQTIYRKLTGNTYDCPRYGAHWETIGFQGNDPATDLRGCGILGLLQLLYLATHQDNETVTKDIYRISLHATQNFPFAVMGINMTKIVLESLREDCLNRICNERQGVLPVLNDFYVGTYLIMFLSWTKHAATVYDTGYIMQEVAKFAKGSPLKVLHNLQHYRNNGVHSHFCDEHFTSLAA</sequence>
<dbReference type="InParanoid" id="A0A7M7JRB1"/>
<dbReference type="PANTHER" id="PTHR12771">
    <property type="entry name" value="ENGULFMENT AND CELL MOTILITY"/>
    <property type="match status" value="1"/>
</dbReference>
<dbReference type="Proteomes" id="UP000594260">
    <property type="component" value="Unplaced"/>
</dbReference>
<dbReference type="GeneID" id="111247584"/>
<dbReference type="InterPro" id="IPR050868">
    <property type="entry name" value="ELMO_domain-containing"/>
</dbReference>
<evidence type="ECO:0000313" key="3">
    <source>
        <dbReference type="Proteomes" id="UP000594260"/>
    </source>
</evidence>
<dbReference type="EnsemblMetazoa" id="XM_022798688">
    <property type="protein sequence ID" value="XP_022654423"/>
    <property type="gene ID" value="LOC111247584"/>
</dbReference>